<gene>
    <name evidence="2" type="ORF">E2C01_102157</name>
</gene>
<feature type="transmembrane region" description="Helical" evidence="1">
    <location>
        <begin position="40"/>
        <end position="62"/>
    </location>
</feature>
<dbReference type="Proteomes" id="UP000324222">
    <property type="component" value="Unassembled WGS sequence"/>
</dbReference>
<dbReference type="AlphaFoldDB" id="A0A5B7KGL9"/>
<organism evidence="2 3">
    <name type="scientific">Portunus trituberculatus</name>
    <name type="common">Swimming crab</name>
    <name type="synonym">Neptunus trituberculatus</name>
    <dbReference type="NCBI Taxonomy" id="210409"/>
    <lineage>
        <taxon>Eukaryota</taxon>
        <taxon>Metazoa</taxon>
        <taxon>Ecdysozoa</taxon>
        <taxon>Arthropoda</taxon>
        <taxon>Crustacea</taxon>
        <taxon>Multicrustacea</taxon>
        <taxon>Malacostraca</taxon>
        <taxon>Eumalacostraca</taxon>
        <taxon>Eucarida</taxon>
        <taxon>Decapoda</taxon>
        <taxon>Pleocyemata</taxon>
        <taxon>Brachyura</taxon>
        <taxon>Eubrachyura</taxon>
        <taxon>Portunoidea</taxon>
        <taxon>Portunidae</taxon>
        <taxon>Portuninae</taxon>
        <taxon>Portunus</taxon>
    </lineage>
</organism>
<keyword evidence="1" id="KW-1133">Transmembrane helix</keyword>
<reference evidence="2 3" key="1">
    <citation type="submission" date="2019-05" db="EMBL/GenBank/DDBJ databases">
        <title>Another draft genome of Portunus trituberculatus and its Hox gene families provides insights of decapod evolution.</title>
        <authorList>
            <person name="Jeong J.-H."/>
            <person name="Song I."/>
            <person name="Kim S."/>
            <person name="Choi T."/>
            <person name="Kim D."/>
            <person name="Ryu S."/>
            <person name="Kim W."/>
        </authorList>
    </citation>
    <scope>NUCLEOTIDE SEQUENCE [LARGE SCALE GENOMIC DNA]</scope>
    <source>
        <tissue evidence="2">Muscle</tissue>
    </source>
</reference>
<comment type="caution">
    <text evidence="2">The sequence shown here is derived from an EMBL/GenBank/DDBJ whole genome shotgun (WGS) entry which is preliminary data.</text>
</comment>
<evidence type="ECO:0000313" key="3">
    <source>
        <dbReference type="Proteomes" id="UP000324222"/>
    </source>
</evidence>
<accession>A0A5B7KGL9</accession>
<evidence type="ECO:0000313" key="2">
    <source>
        <dbReference type="EMBL" id="MPD06350.1"/>
    </source>
</evidence>
<dbReference type="EMBL" id="VSRR010150681">
    <property type="protein sequence ID" value="MPD06350.1"/>
    <property type="molecule type" value="Genomic_DNA"/>
</dbReference>
<keyword evidence="1" id="KW-0812">Transmembrane</keyword>
<keyword evidence="1" id="KW-0472">Membrane</keyword>
<name>A0A5B7KGL9_PORTR</name>
<sequence>MRWPGIVKLGRLRFSLGHLELMENCESDAHKCFRIWTYAVYWEVTGVVGAPLWGVGFTWLAFWRATDVMDT</sequence>
<evidence type="ECO:0000256" key="1">
    <source>
        <dbReference type="SAM" id="Phobius"/>
    </source>
</evidence>
<protein>
    <submittedName>
        <fullName evidence="2">Uncharacterized protein</fullName>
    </submittedName>
</protein>
<proteinExistence type="predicted"/>
<keyword evidence="3" id="KW-1185">Reference proteome</keyword>